<dbReference type="InterPro" id="IPR056823">
    <property type="entry name" value="TEN-like_YD-shell"/>
</dbReference>
<dbReference type="Pfam" id="PF25023">
    <property type="entry name" value="TEN_YD-shell"/>
    <property type="match status" value="1"/>
</dbReference>
<evidence type="ECO:0000313" key="5">
    <source>
        <dbReference type="Proteomes" id="UP000055611"/>
    </source>
</evidence>
<evidence type="ECO:0000259" key="2">
    <source>
        <dbReference type="Pfam" id="PF25023"/>
    </source>
</evidence>
<evidence type="ECO:0000256" key="1">
    <source>
        <dbReference type="ARBA" id="ARBA00022737"/>
    </source>
</evidence>
<gene>
    <name evidence="3" type="ORF">AWY79_00990</name>
    <name evidence="4" type="ORF">EDC59_11426</name>
</gene>
<sequence length="89" mass="10355">MEERQRRLSHNQFGSLRLIVDMHDNVIKEVLYDPFGGIIEDTNPVFRIPLGFAGGLHDRNLGFVRFGWRDKSAGQRIWTLWSFRNAPKG</sequence>
<name>A0A140D9B2_9BACT</name>
<dbReference type="EMBL" id="SOBK01000014">
    <property type="protein sequence ID" value="TDT86261.1"/>
    <property type="molecule type" value="Genomic_DNA"/>
</dbReference>
<dbReference type="Proteomes" id="UP000055611">
    <property type="component" value="Chromosome"/>
</dbReference>
<reference evidence="3 5" key="1">
    <citation type="journal article" date="2016" name="Front. Microbiol.">
        <title>Genome Sequence of the Piezophilic, Mesophilic Sulfate-Reducing Bacterium Desulfovibrio indicus J2T.</title>
        <authorList>
            <person name="Cao J."/>
            <person name="Maignien L."/>
            <person name="Shao Z."/>
            <person name="Alain K."/>
            <person name="Jebbar M."/>
        </authorList>
    </citation>
    <scope>NUCLEOTIDE SEQUENCE [LARGE SCALE GENOMIC DNA]</scope>
    <source>
        <strain evidence="3 5">J2</strain>
    </source>
</reference>
<evidence type="ECO:0000313" key="4">
    <source>
        <dbReference type="EMBL" id="TDT86261.1"/>
    </source>
</evidence>
<dbReference type="Gene3D" id="2.180.10.10">
    <property type="entry name" value="RHS repeat-associated core"/>
    <property type="match status" value="1"/>
</dbReference>
<dbReference type="AlphaFoldDB" id="A0A140D9B2"/>
<feature type="domain" description="Teneurin-like YD-shell" evidence="2">
    <location>
        <begin position="8"/>
        <end position="69"/>
    </location>
</feature>
<evidence type="ECO:0000313" key="6">
    <source>
        <dbReference type="Proteomes" id="UP000295506"/>
    </source>
</evidence>
<keyword evidence="1" id="KW-0677">Repeat</keyword>
<reference evidence="4 6" key="2">
    <citation type="submission" date="2019-03" db="EMBL/GenBank/DDBJ databases">
        <title>Genomic Encyclopedia of Type Strains, Phase IV (KMG-IV): sequencing the most valuable type-strain genomes for metagenomic binning, comparative biology and taxonomic classification.</title>
        <authorList>
            <person name="Goeker M."/>
        </authorList>
    </citation>
    <scope>NUCLEOTIDE SEQUENCE [LARGE SCALE GENOMIC DNA]</scope>
    <source>
        <strain evidence="4 6">DSM 101483</strain>
    </source>
</reference>
<accession>A0A140D9B2</accession>
<dbReference type="RefSeq" id="WP_066799230.1">
    <property type="nucleotide sequence ID" value="NZ_CP014206.1"/>
</dbReference>
<evidence type="ECO:0000313" key="3">
    <source>
        <dbReference type="EMBL" id="AMK09779.1"/>
    </source>
</evidence>
<dbReference type="Proteomes" id="UP000295506">
    <property type="component" value="Unassembled WGS sequence"/>
</dbReference>
<proteinExistence type="predicted"/>
<organism evidence="4 6">
    <name type="scientific">Pseudodesulfovibrio indicus</name>
    <dbReference type="NCBI Taxonomy" id="1716143"/>
    <lineage>
        <taxon>Bacteria</taxon>
        <taxon>Pseudomonadati</taxon>
        <taxon>Thermodesulfobacteriota</taxon>
        <taxon>Desulfovibrionia</taxon>
        <taxon>Desulfovibrionales</taxon>
        <taxon>Desulfovibrionaceae</taxon>
    </lineage>
</organism>
<dbReference type="EMBL" id="CP014206">
    <property type="protein sequence ID" value="AMK09779.1"/>
    <property type="molecule type" value="Genomic_DNA"/>
</dbReference>
<dbReference type="KEGG" id="dej:AWY79_00990"/>
<protein>
    <recommendedName>
        <fullName evidence="2">Teneurin-like YD-shell domain-containing protein</fullName>
    </recommendedName>
</protein>
<keyword evidence="5" id="KW-1185">Reference proteome</keyword>